<dbReference type="SUPFAM" id="SSF51735">
    <property type="entry name" value="NAD(P)-binding Rossmann-fold domains"/>
    <property type="match status" value="1"/>
</dbReference>
<accession>A0A210QW71</accession>
<evidence type="ECO:0000313" key="2">
    <source>
        <dbReference type="EMBL" id="OWF53010.1"/>
    </source>
</evidence>
<dbReference type="GO" id="GO:0005737">
    <property type="term" value="C:cytoplasm"/>
    <property type="evidence" value="ECO:0007669"/>
    <property type="project" value="TreeGrafter"/>
</dbReference>
<dbReference type="GO" id="GO:0051170">
    <property type="term" value="P:import into nucleus"/>
    <property type="evidence" value="ECO:0007669"/>
    <property type="project" value="TreeGrafter"/>
</dbReference>
<keyword evidence="3" id="KW-1185">Reference proteome</keyword>
<dbReference type="EMBL" id="NEDP02001544">
    <property type="protein sequence ID" value="OWF53010.1"/>
    <property type="molecule type" value="Genomic_DNA"/>
</dbReference>
<dbReference type="InterPro" id="IPR036291">
    <property type="entry name" value="NAD(P)-bd_dom_sf"/>
</dbReference>
<protein>
    <submittedName>
        <fullName evidence="2">Oxidoreductase HTATIP2</fullName>
    </submittedName>
</protein>
<evidence type="ECO:0000256" key="1">
    <source>
        <dbReference type="SAM" id="Phobius"/>
    </source>
</evidence>
<dbReference type="Proteomes" id="UP000242188">
    <property type="component" value="Unassembled WGS sequence"/>
</dbReference>
<keyword evidence="1" id="KW-0812">Transmembrane</keyword>
<keyword evidence="1" id="KW-0472">Membrane</keyword>
<feature type="transmembrane region" description="Helical" evidence="1">
    <location>
        <begin position="12"/>
        <end position="31"/>
    </location>
</feature>
<evidence type="ECO:0000313" key="3">
    <source>
        <dbReference type="Proteomes" id="UP000242188"/>
    </source>
</evidence>
<sequence>MLWFKCNEIIPGTAIGVGFLGVALSFCLFLYEIVPVPDLHIICRMSQASEENLEVFRGEKNEAFVLGYTGEVGRELIRDMALLKAFSKVYLIGRRYVKLPVHLGPEFEQVTVDFDDLEAYSDVFRNVKYGFCCLGTTRAKSGKRGFVKVDHDYVIKAAEIAKGAGCKHYSVMSSQGADKNSSLLYPQTKGQVEEALKVMHFQQLSIFRPGLLLCDRRESRPSETFFRTILKPMSYFFPTAVTTPVDVLARAIINDAIHPIRHEPVLLYENRAIHFLSGISKQCS</sequence>
<dbReference type="PANTHER" id="PTHR14097">
    <property type="entry name" value="OXIDOREDUCTASE HTATIP2"/>
    <property type="match status" value="1"/>
</dbReference>
<dbReference type="PANTHER" id="PTHR14097:SF7">
    <property type="entry name" value="OXIDOREDUCTASE HTATIP2"/>
    <property type="match status" value="1"/>
</dbReference>
<dbReference type="AlphaFoldDB" id="A0A210QW71"/>
<dbReference type="OrthoDB" id="430436at2759"/>
<dbReference type="CDD" id="cd05250">
    <property type="entry name" value="CC3_like_SDR_a"/>
    <property type="match status" value="1"/>
</dbReference>
<dbReference type="Gene3D" id="3.40.50.720">
    <property type="entry name" value="NAD(P)-binding Rossmann-like Domain"/>
    <property type="match status" value="1"/>
</dbReference>
<dbReference type="STRING" id="6573.A0A210QW71"/>
<keyword evidence="1" id="KW-1133">Transmembrane helix</keyword>
<proteinExistence type="predicted"/>
<name>A0A210QW71_MIZYE</name>
<gene>
    <name evidence="2" type="ORF">KP79_PYT18664</name>
</gene>
<reference evidence="2 3" key="1">
    <citation type="journal article" date="2017" name="Nat. Ecol. Evol.">
        <title>Scallop genome provides insights into evolution of bilaterian karyotype and development.</title>
        <authorList>
            <person name="Wang S."/>
            <person name="Zhang J."/>
            <person name="Jiao W."/>
            <person name="Li J."/>
            <person name="Xun X."/>
            <person name="Sun Y."/>
            <person name="Guo X."/>
            <person name="Huan P."/>
            <person name="Dong B."/>
            <person name="Zhang L."/>
            <person name="Hu X."/>
            <person name="Sun X."/>
            <person name="Wang J."/>
            <person name="Zhao C."/>
            <person name="Wang Y."/>
            <person name="Wang D."/>
            <person name="Huang X."/>
            <person name="Wang R."/>
            <person name="Lv J."/>
            <person name="Li Y."/>
            <person name="Zhang Z."/>
            <person name="Liu B."/>
            <person name="Lu W."/>
            <person name="Hui Y."/>
            <person name="Liang J."/>
            <person name="Zhou Z."/>
            <person name="Hou R."/>
            <person name="Li X."/>
            <person name="Liu Y."/>
            <person name="Li H."/>
            <person name="Ning X."/>
            <person name="Lin Y."/>
            <person name="Zhao L."/>
            <person name="Xing Q."/>
            <person name="Dou J."/>
            <person name="Li Y."/>
            <person name="Mao J."/>
            <person name="Guo H."/>
            <person name="Dou H."/>
            <person name="Li T."/>
            <person name="Mu C."/>
            <person name="Jiang W."/>
            <person name="Fu Q."/>
            <person name="Fu X."/>
            <person name="Miao Y."/>
            <person name="Liu J."/>
            <person name="Yu Q."/>
            <person name="Li R."/>
            <person name="Liao H."/>
            <person name="Li X."/>
            <person name="Kong Y."/>
            <person name="Jiang Z."/>
            <person name="Chourrout D."/>
            <person name="Li R."/>
            <person name="Bao Z."/>
        </authorList>
    </citation>
    <scope>NUCLEOTIDE SEQUENCE [LARGE SCALE GENOMIC DNA]</scope>
    <source>
        <strain evidence="2 3">PY_sf001</strain>
    </source>
</reference>
<organism evidence="2 3">
    <name type="scientific">Mizuhopecten yessoensis</name>
    <name type="common">Japanese scallop</name>
    <name type="synonym">Patinopecten yessoensis</name>
    <dbReference type="NCBI Taxonomy" id="6573"/>
    <lineage>
        <taxon>Eukaryota</taxon>
        <taxon>Metazoa</taxon>
        <taxon>Spiralia</taxon>
        <taxon>Lophotrochozoa</taxon>
        <taxon>Mollusca</taxon>
        <taxon>Bivalvia</taxon>
        <taxon>Autobranchia</taxon>
        <taxon>Pteriomorphia</taxon>
        <taxon>Pectinida</taxon>
        <taxon>Pectinoidea</taxon>
        <taxon>Pectinidae</taxon>
        <taxon>Mizuhopecten</taxon>
    </lineage>
</organism>
<comment type="caution">
    <text evidence="2">The sequence shown here is derived from an EMBL/GenBank/DDBJ whole genome shotgun (WGS) entry which is preliminary data.</text>
</comment>